<accession>A0A1F5SWE9</accession>
<comment type="caution">
    <text evidence="1">The sequence shown here is derived from an EMBL/GenBank/DDBJ whole genome shotgun (WGS) entry which is preliminary data.</text>
</comment>
<evidence type="ECO:0000313" key="2">
    <source>
        <dbReference type="Proteomes" id="UP000179001"/>
    </source>
</evidence>
<dbReference type="Proteomes" id="UP000179001">
    <property type="component" value="Unassembled WGS sequence"/>
</dbReference>
<proteinExistence type="predicted"/>
<gene>
    <name evidence="1" type="ORF">A2478_00755</name>
</gene>
<name>A0A1F5SWE9_9BACT</name>
<evidence type="ECO:0000313" key="1">
    <source>
        <dbReference type="EMBL" id="OGF30959.1"/>
    </source>
</evidence>
<organism evidence="1 2">
    <name type="scientific">Candidatus Falkowbacteria bacterium RIFOXYC2_FULL_36_12</name>
    <dbReference type="NCBI Taxonomy" id="1798002"/>
    <lineage>
        <taxon>Bacteria</taxon>
        <taxon>Candidatus Falkowiibacteriota</taxon>
    </lineage>
</organism>
<dbReference type="STRING" id="1798002.A2478_00755"/>
<reference evidence="1 2" key="1">
    <citation type="journal article" date="2016" name="Nat. Commun.">
        <title>Thousands of microbial genomes shed light on interconnected biogeochemical processes in an aquifer system.</title>
        <authorList>
            <person name="Anantharaman K."/>
            <person name="Brown C.T."/>
            <person name="Hug L.A."/>
            <person name="Sharon I."/>
            <person name="Castelle C.J."/>
            <person name="Probst A.J."/>
            <person name="Thomas B.C."/>
            <person name="Singh A."/>
            <person name="Wilkins M.J."/>
            <person name="Karaoz U."/>
            <person name="Brodie E.L."/>
            <person name="Williams K.H."/>
            <person name="Hubbard S.S."/>
            <person name="Banfield J.F."/>
        </authorList>
    </citation>
    <scope>NUCLEOTIDE SEQUENCE [LARGE SCALE GENOMIC DNA]</scope>
</reference>
<dbReference type="AlphaFoldDB" id="A0A1F5SWE9"/>
<dbReference type="EMBL" id="MFGJ01000008">
    <property type="protein sequence ID" value="OGF30959.1"/>
    <property type="molecule type" value="Genomic_DNA"/>
</dbReference>
<protein>
    <submittedName>
        <fullName evidence="1">Uncharacterized protein</fullName>
    </submittedName>
</protein>
<sequence length="87" mass="10062">MDGRRDAEVSLNEVFYIGKIFWLNVIAEDSLMRVIGVGFDDYISFRAFDLKKFGIKAVDNIGQIHYFNLHDYYLDSNVTMAVLKKSC</sequence>